<feature type="domain" description="DUF3899" evidence="2">
    <location>
        <begin position="34"/>
        <end position="114"/>
    </location>
</feature>
<evidence type="ECO:0000256" key="1">
    <source>
        <dbReference type="SAM" id="Phobius"/>
    </source>
</evidence>
<gene>
    <name evidence="3" type="ORF">D8M04_14715</name>
</gene>
<dbReference type="AlphaFoldDB" id="A0A498D4B4"/>
<dbReference type="OrthoDB" id="2989943at2"/>
<reference evidence="3 4" key="1">
    <citation type="submission" date="2018-10" db="EMBL/GenBank/DDBJ databases">
        <title>Oceanobacillus sp. YLB-02 draft genome.</title>
        <authorList>
            <person name="Yu L."/>
        </authorList>
    </citation>
    <scope>NUCLEOTIDE SEQUENCE [LARGE SCALE GENOMIC DNA]</scope>
    <source>
        <strain evidence="3 4">YLB-02</strain>
    </source>
</reference>
<protein>
    <submittedName>
        <fullName evidence="3">DUF3899 domain-containing protein</fullName>
    </submittedName>
</protein>
<evidence type="ECO:0000313" key="4">
    <source>
        <dbReference type="Proteomes" id="UP000270219"/>
    </source>
</evidence>
<dbReference type="InterPro" id="IPR025007">
    <property type="entry name" value="DUF3899"/>
</dbReference>
<keyword evidence="4" id="KW-1185">Reference proteome</keyword>
<proteinExistence type="predicted"/>
<evidence type="ECO:0000259" key="2">
    <source>
        <dbReference type="Pfam" id="PF13038"/>
    </source>
</evidence>
<comment type="caution">
    <text evidence="3">The sequence shown here is derived from an EMBL/GenBank/DDBJ whole genome shotgun (WGS) entry which is preliminary data.</text>
</comment>
<keyword evidence="1" id="KW-0472">Membrane</keyword>
<keyword evidence="1" id="KW-0812">Transmembrane</keyword>
<feature type="transmembrane region" description="Helical" evidence="1">
    <location>
        <begin position="103"/>
        <end position="121"/>
    </location>
</feature>
<accession>A0A498D4B4</accession>
<dbReference type="EMBL" id="RCHR01000005">
    <property type="protein sequence ID" value="RLL42799.1"/>
    <property type="molecule type" value="Genomic_DNA"/>
</dbReference>
<dbReference type="Proteomes" id="UP000270219">
    <property type="component" value="Unassembled WGS sequence"/>
</dbReference>
<feature type="transmembrane region" description="Helical" evidence="1">
    <location>
        <begin position="31"/>
        <end position="52"/>
    </location>
</feature>
<name>A0A498D4B4_9BACI</name>
<feature type="transmembrane region" description="Helical" evidence="1">
    <location>
        <begin position="7"/>
        <end position="25"/>
    </location>
</feature>
<dbReference type="Pfam" id="PF13038">
    <property type="entry name" value="DUF3899"/>
    <property type="match status" value="1"/>
</dbReference>
<keyword evidence="1" id="KW-1133">Transmembrane helix</keyword>
<evidence type="ECO:0000313" key="3">
    <source>
        <dbReference type="EMBL" id="RLL42799.1"/>
    </source>
</evidence>
<organism evidence="3 4">
    <name type="scientific">Oceanobacillus piezotolerans</name>
    <dbReference type="NCBI Taxonomy" id="2448030"/>
    <lineage>
        <taxon>Bacteria</taxon>
        <taxon>Bacillati</taxon>
        <taxon>Bacillota</taxon>
        <taxon>Bacilli</taxon>
        <taxon>Bacillales</taxon>
        <taxon>Bacillaceae</taxon>
        <taxon>Oceanobacillus</taxon>
    </lineage>
</organism>
<sequence length="122" mass="14448">MMTKNKGVFLIFNLILTILLTWIFFDSFSLVNLINALFFISFAYLMITLFLYTVKGGFYDGVTFGFRRFIHVMSRNKDYLDEWKDKPMPSETTNEKFYQLIKYQAIALLSLFVILLVAYYLV</sequence>